<sequence>MEKNMARYEKNAKAKNATIKRNRNMTGGGPACSSTLSDEETEVLSLISPKQTDGIGVEETPLEFSFVEQERIEQNILTETEEKNNGVHKEHNYTLEYPIKKGKGTPQPPRKISKTARLQTSLALSQPHLASMKQKNDIEAAYYKNKNLIDGLKMRAHLRSERFQNVWSRQLKM</sequence>
<feature type="compositionally biased region" description="Basic and acidic residues" evidence="1">
    <location>
        <begin position="80"/>
        <end position="93"/>
    </location>
</feature>
<feature type="region of interest" description="Disordered" evidence="1">
    <location>
        <begin position="80"/>
        <end position="111"/>
    </location>
</feature>
<evidence type="ECO:0000313" key="2">
    <source>
        <dbReference type="EMBL" id="CAH1278698.1"/>
    </source>
</evidence>
<evidence type="ECO:0000256" key="1">
    <source>
        <dbReference type="SAM" id="MobiDB-lite"/>
    </source>
</evidence>
<organism evidence="2 3">
    <name type="scientific">Diabrotica balteata</name>
    <name type="common">Banded cucumber beetle</name>
    <dbReference type="NCBI Taxonomy" id="107213"/>
    <lineage>
        <taxon>Eukaryota</taxon>
        <taxon>Metazoa</taxon>
        <taxon>Ecdysozoa</taxon>
        <taxon>Arthropoda</taxon>
        <taxon>Hexapoda</taxon>
        <taxon>Insecta</taxon>
        <taxon>Pterygota</taxon>
        <taxon>Neoptera</taxon>
        <taxon>Endopterygota</taxon>
        <taxon>Coleoptera</taxon>
        <taxon>Polyphaga</taxon>
        <taxon>Cucujiformia</taxon>
        <taxon>Chrysomeloidea</taxon>
        <taxon>Chrysomelidae</taxon>
        <taxon>Galerucinae</taxon>
        <taxon>Diabroticina</taxon>
        <taxon>Diabroticites</taxon>
        <taxon>Diabrotica</taxon>
    </lineage>
</organism>
<name>A0A9P0DZ84_DIABA</name>
<accession>A0A9P0DZ84</accession>
<dbReference type="Proteomes" id="UP001153709">
    <property type="component" value="Chromosome 4"/>
</dbReference>
<evidence type="ECO:0000313" key="3">
    <source>
        <dbReference type="Proteomes" id="UP001153709"/>
    </source>
</evidence>
<feature type="compositionally biased region" description="Basic and acidic residues" evidence="1">
    <location>
        <begin position="1"/>
        <end position="12"/>
    </location>
</feature>
<protein>
    <submittedName>
        <fullName evidence="2">Uncharacterized protein</fullName>
    </submittedName>
</protein>
<gene>
    <name evidence="2" type="ORF">DIABBA_LOCUS6809</name>
</gene>
<proteinExistence type="predicted"/>
<dbReference type="OrthoDB" id="7543230at2759"/>
<keyword evidence="3" id="KW-1185">Reference proteome</keyword>
<feature type="region of interest" description="Disordered" evidence="1">
    <location>
        <begin position="1"/>
        <end position="37"/>
    </location>
</feature>
<reference evidence="2" key="1">
    <citation type="submission" date="2022-01" db="EMBL/GenBank/DDBJ databases">
        <authorList>
            <person name="King R."/>
        </authorList>
    </citation>
    <scope>NUCLEOTIDE SEQUENCE</scope>
</reference>
<dbReference type="AlphaFoldDB" id="A0A9P0DZ84"/>
<dbReference type="EMBL" id="OU898279">
    <property type="protein sequence ID" value="CAH1278698.1"/>
    <property type="molecule type" value="Genomic_DNA"/>
</dbReference>